<proteinExistence type="predicted"/>
<dbReference type="EMBL" id="CP070496">
    <property type="protein sequence ID" value="QSB05606.1"/>
    <property type="molecule type" value="Genomic_DNA"/>
</dbReference>
<accession>A0A895XST9</accession>
<feature type="region of interest" description="Disordered" evidence="1">
    <location>
        <begin position="1"/>
        <end position="26"/>
    </location>
</feature>
<dbReference type="AlphaFoldDB" id="A0A895XST9"/>
<keyword evidence="3" id="KW-1185">Reference proteome</keyword>
<evidence type="ECO:0000256" key="1">
    <source>
        <dbReference type="SAM" id="MobiDB-lite"/>
    </source>
</evidence>
<protein>
    <submittedName>
        <fullName evidence="2">Uncharacterized protein</fullName>
    </submittedName>
</protein>
<organism evidence="2 3">
    <name type="scientific">Natronoglycomyces albus</name>
    <dbReference type="NCBI Taxonomy" id="2811108"/>
    <lineage>
        <taxon>Bacteria</taxon>
        <taxon>Bacillati</taxon>
        <taxon>Actinomycetota</taxon>
        <taxon>Actinomycetes</taxon>
        <taxon>Glycomycetales</taxon>
        <taxon>Glycomycetaceae</taxon>
        <taxon>Natronoglycomyces</taxon>
    </lineage>
</organism>
<name>A0A895XST9_9ACTN</name>
<dbReference type="KEGG" id="nav:JQS30_01355"/>
<evidence type="ECO:0000313" key="2">
    <source>
        <dbReference type="EMBL" id="QSB05606.1"/>
    </source>
</evidence>
<gene>
    <name evidence="2" type="ORF">JQS30_01355</name>
</gene>
<sequence>MNDTQLPDFTDAPRQSGFGTNADGDWFSPSDAGNAILSRDGVKQFADPYKAATSAPGNVQQIISGDDIFGGLNGCMDNLKGLAEASKATSKLSEIIGDKSFNPLSWLVEMGIDALLHIFQPLDDLLGLVTGNEDRMKVSGDMWGTVAEGLIPIAEQIEATIESDLADWHGCDADAARTRLGEASTAIRGGSFGAVCMQQIMLLAAEFAKYLEGKVRKFIADKVSWAILNWATSAAASVVTFGASVVQAIVSTIIKVTSGVMKILKWINDFIQKYSALVKIINAVLKVFSVLEKFFKHLHFVKAGVSLVGGAVNATR</sequence>
<dbReference type="RefSeq" id="WP_213171616.1">
    <property type="nucleotide sequence ID" value="NZ_CP070496.1"/>
</dbReference>
<dbReference type="Proteomes" id="UP000662939">
    <property type="component" value="Chromosome"/>
</dbReference>
<reference evidence="2" key="1">
    <citation type="submission" date="2021-02" db="EMBL/GenBank/DDBJ databases">
        <title>Natronoglycomyces albus gen. nov., sp. nov, a haloalkaliphilic actinobacterium from a soda solonchak soil.</title>
        <authorList>
            <person name="Sorokin D.Y."/>
            <person name="Khijniak T.V."/>
            <person name="Zakharycheva A.P."/>
            <person name="Boueva O.V."/>
            <person name="Ariskina E.V."/>
            <person name="Hahnke R.L."/>
            <person name="Bunk B."/>
            <person name="Sproer C."/>
            <person name="Schumann P."/>
            <person name="Evtushenko L.I."/>
            <person name="Kublanov I.V."/>
        </authorList>
    </citation>
    <scope>NUCLEOTIDE SEQUENCE</scope>
    <source>
        <strain evidence="2">DSM 106290</strain>
    </source>
</reference>
<evidence type="ECO:0000313" key="3">
    <source>
        <dbReference type="Proteomes" id="UP000662939"/>
    </source>
</evidence>